<evidence type="ECO:0000313" key="4">
    <source>
        <dbReference type="WBParaSite" id="Gr19_v10_g15893.t1"/>
    </source>
</evidence>
<dbReference type="SUPFAM" id="SSF55729">
    <property type="entry name" value="Acyl-CoA N-acyltransferases (Nat)"/>
    <property type="match status" value="1"/>
</dbReference>
<dbReference type="Gene3D" id="3.40.630.30">
    <property type="match status" value="1"/>
</dbReference>
<evidence type="ECO:0000313" key="3">
    <source>
        <dbReference type="Proteomes" id="UP000887572"/>
    </source>
</evidence>
<dbReference type="AlphaFoldDB" id="A0A914HEJ8"/>
<dbReference type="CDD" id="cd04301">
    <property type="entry name" value="NAT_SF"/>
    <property type="match status" value="1"/>
</dbReference>
<protein>
    <submittedName>
        <fullName evidence="4">N-acetyltransferase domain-containing protein</fullName>
    </submittedName>
</protein>
<dbReference type="InterPro" id="IPR039840">
    <property type="entry name" value="NAA80"/>
</dbReference>
<dbReference type="PANTHER" id="PTHR13538:SF4">
    <property type="entry name" value="N-ALPHA-ACETYLTRANSFERASE 80"/>
    <property type="match status" value="1"/>
</dbReference>
<feature type="region of interest" description="Disordered" evidence="1">
    <location>
        <begin position="162"/>
        <end position="182"/>
    </location>
</feature>
<dbReference type="InterPro" id="IPR000182">
    <property type="entry name" value="GNAT_dom"/>
</dbReference>
<reference evidence="4" key="1">
    <citation type="submission" date="2022-11" db="UniProtKB">
        <authorList>
            <consortium name="WormBaseParasite"/>
        </authorList>
    </citation>
    <scope>IDENTIFICATION</scope>
</reference>
<dbReference type="WBParaSite" id="Gr19_v10_g15893.t1">
    <property type="protein sequence ID" value="Gr19_v10_g15893.t1"/>
    <property type="gene ID" value="Gr19_v10_g15893"/>
</dbReference>
<feature type="domain" description="N-acetyltransferase" evidence="2">
    <location>
        <begin position="4"/>
        <end position="167"/>
    </location>
</feature>
<sequence length="182" mass="20396">MSFALVPLVDKPELIDQCIDLLNEEWPRSREWRRVGLERLLCPSPPMAYVLIDIASGTLVGHARLCPLDLEGSGCWVESVLVRKGMRGRGTGQKLMAMVEAEARRHGFNKICLSTTDQTNFYRHCSYQESNQPIQNCGSSAPLFNRLGLACFLRSTGQNVKETDTLNAGPNTPQNRLQTKYL</sequence>
<dbReference type="Pfam" id="PF00583">
    <property type="entry name" value="Acetyltransf_1"/>
    <property type="match status" value="1"/>
</dbReference>
<dbReference type="GO" id="GO:1905502">
    <property type="term" value="F:acetyl-CoA binding"/>
    <property type="evidence" value="ECO:0007669"/>
    <property type="project" value="TreeGrafter"/>
</dbReference>
<proteinExistence type="predicted"/>
<dbReference type="Proteomes" id="UP000887572">
    <property type="component" value="Unplaced"/>
</dbReference>
<accession>A0A914HEJ8</accession>
<dbReference type="GO" id="GO:0005737">
    <property type="term" value="C:cytoplasm"/>
    <property type="evidence" value="ECO:0007669"/>
    <property type="project" value="TreeGrafter"/>
</dbReference>
<organism evidence="3 4">
    <name type="scientific">Globodera rostochiensis</name>
    <name type="common">Golden nematode worm</name>
    <name type="synonym">Heterodera rostochiensis</name>
    <dbReference type="NCBI Taxonomy" id="31243"/>
    <lineage>
        <taxon>Eukaryota</taxon>
        <taxon>Metazoa</taxon>
        <taxon>Ecdysozoa</taxon>
        <taxon>Nematoda</taxon>
        <taxon>Chromadorea</taxon>
        <taxon>Rhabditida</taxon>
        <taxon>Tylenchina</taxon>
        <taxon>Tylenchomorpha</taxon>
        <taxon>Tylenchoidea</taxon>
        <taxon>Heteroderidae</taxon>
        <taxon>Heteroderinae</taxon>
        <taxon>Globodera</taxon>
    </lineage>
</organism>
<evidence type="ECO:0000256" key="1">
    <source>
        <dbReference type="SAM" id="MobiDB-lite"/>
    </source>
</evidence>
<dbReference type="PANTHER" id="PTHR13538">
    <property type="entry name" value="N-ACETYLTRANSFERASE 6"/>
    <property type="match status" value="1"/>
</dbReference>
<evidence type="ECO:0000259" key="2">
    <source>
        <dbReference type="PROSITE" id="PS51186"/>
    </source>
</evidence>
<dbReference type="GO" id="GO:0008080">
    <property type="term" value="F:N-acetyltransferase activity"/>
    <property type="evidence" value="ECO:0007669"/>
    <property type="project" value="InterPro"/>
</dbReference>
<dbReference type="PROSITE" id="PS51186">
    <property type="entry name" value="GNAT"/>
    <property type="match status" value="1"/>
</dbReference>
<dbReference type="InterPro" id="IPR016181">
    <property type="entry name" value="Acyl_CoA_acyltransferase"/>
</dbReference>
<name>A0A914HEJ8_GLORO</name>
<keyword evidence="3" id="KW-1185">Reference proteome</keyword>